<dbReference type="AlphaFoldDB" id="A0A7R9BMG9"/>
<dbReference type="Pfam" id="PF12066">
    <property type="entry name" value="SERRATE_Ars2_N"/>
    <property type="match status" value="1"/>
</dbReference>
<keyword evidence="4" id="KW-1185">Reference proteome</keyword>
<dbReference type="PANTHER" id="PTHR13165">
    <property type="entry name" value="ARSENITE-RESISTANCE PROTEIN 2"/>
    <property type="match status" value="1"/>
</dbReference>
<name>A0A7R9BMG9_9CRUS</name>
<evidence type="ECO:0000313" key="3">
    <source>
        <dbReference type="EMBL" id="CAD7278072.1"/>
    </source>
</evidence>
<feature type="region of interest" description="Disordered" evidence="1">
    <location>
        <begin position="1"/>
        <end position="95"/>
    </location>
</feature>
<feature type="domain" description="SERRATE/Ars2 N-terminal" evidence="2">
    <location>
        <begin position="186"/>
        <end position="234"/>
    </location>
</feature>
<dbReference type="PANTHER" id="PTHR13165:SF0">
    <property type="entry name" value="SERRATE RNA EFFECTOR MOLECULE HOMOLOG"/>
    <property type="match status" value="1"/>
</dbReference>
<accession>A0A7R9BMG9</accession>
<organism evidence="3">
    <name type="scientific">Notodromas monacha</name>
    <dbReference type="NCBI Taxonomy" id="399045"/>
    <lineage>
        <taxon>Eukaryota</taxon>
        <taxon>Metazoa</taxon>
        <taxon>Ecdysozoa</taxon>
        <taxon>Arthropoda</taxon>
        <taxon>Crustacea</taxon>
        <taxon>Oligostraca</taxon>
        <taxon>Ostracoda</taxon>
        <taxon>Podocopa</taxon>
        <taxon>Podocopida</taxon>
        <taxon>Cypridocopina</taxon>
        <taxon>Cypridoidea</taxon>
        <taxon>Cyprididae</taxon>
        <taxon>Notodromas</taxon>
    </lineage>
</organism>
<dbReference type="OrthoDB" id="342064at2759"/>
<proteinExistence type="predicted"/>
<feature type="compositionally biased region" description="Basic and acidic residues" evidence="1">
    <location>
        <begin position="9"/>
        <end position="24"/>
    </location>
</feature>
<sequence length="237" mass="26966">MGDSDEEYGDSRRREKFRRERSDYVSDAPAVRVTRPPRREDWPERDWNRGGPGPRRDYRDYPPRNMDRPRGYSPGRALDGPPGSPPPPAKRPRSLTVVSEDSILVFQVTVGTAVIPELEENPEGLVALISLHTAATPRFLHDDVNLHHDEIGGSHPPLPALPPSAISIIPPMEVDYPTQSAMMSFKAFLATQSDDISDDDAIKKYNDYKLEFRRQQINDFFLAHMEEEWCVLRFALS</sequence>
<dbReference type="GO" id="GO:0016604">
    <property type="term" value="C:nuclear body"/>
    <property type="evidence" value="ECO:0007669"/>
    <property type="project" value="TreeGrafter"/>
</dbReference>
<evidence type="ECO:0000256" key="1">
    <source>
        <dbReference type="SAM" id="MobiDB-lite"/>
    </source>
</evidence>
<evidence type="ECO:0000313" key="4">
    <source>
        <dbReference type="Proteomes" id="UP000678499"/>
    </source>
</evidence>
<gene>
    <name evidence="3" type="ORF">NMOB1V02_LOCUS5786</name>
</gene>
<dbReference type="EMBL" id="OA883135">
    <property type="protein sequence ID" value="CAD7278072.1"/>
    <property type="molecule type" value="Genomic_DNA"/>
</dbReference>
<evidence type="ECO:0000259" key="2">
    <source>
        <dbReference type="Pfam" id="PF12066"/>
    </source>
</evidence>
<dbReference type="InterPro" id="IPR021933">
    <property type="entry name" value="SERRATE/Ars2_N"/>
</dbReference>
<feature type="compositionally biased region" description="Basic and acidic residues" evidence="1">
    <location>
        <begin position="37"/>
        <end position="70"/>
    </location>
</feature>
<dbReference type="EMBL" id="CAJPEX010001098">
    <property type="protein sequence ID" value="CAG0918224.1"/>
    <property type="molecule type" value="Genomic_DNA"/>
</dbReference>
<dbReference type="GO" id="GO:0031053">
    <property type="term" value="P:primary miRNA processing"/>
    <property type="evidence" value="ECO:0007669"/>
    <property type="project" value="TreeGrafter"/>
</dbReference>
<dbReference type="InterPro" id="IPR039727">
    <property type="entry name" value="SE/Ars2"/>
</dbReference>
<protein>
    <recommendedName>
        <fullName evidence="2">SERRATE/Ars2 N-terminal domain-containing protein</fullName>
    </recommendedName>
</protein>
<dbReference type="Proteomes" id="UP000678499">
    <property type="component" value="Unassembled WGS sequence"/>
</dbReference>
<reference evidence="3" key="1">
    <citation type="submission" date="2020-11" db="EMBL/GenBank/DDBJ databases">
        <authorList>
            <person name="Tran Van P."/>
        </authorList>
    </citation>
    <scope>NUCLEOTIDE SEQUENCE</scope>
</reference>